<name>A0AAV0KKC4_9ROSI</name>
<reference evidence="2" key="1">
    <citation type="submission" date="2022-08" db="EMBL/GenBank/DDBJ databases">
        <authorList>
            <person name="Gutierrez-Valencia J."/>
        </authorList>
    </citation>
    <scope>NUCLEOTIDE SEQUENCE</scope>
</reference>
<dbReference type="AlphaFoldDB" id="A0AAV0KKC4"/>
<organism evidence="2 3">
    <name type="scientific">Linum tenue</name>
    <dbReference type="NCBI Taxonomy" id="586396"/>
    <lineage>
        <taxon>Eukaryota</taxon>
        <taxon>Viridiplantae</taxon>
        <taxon>Streptophyta</taxon>
        <taxon>Embryophyta</taxon>
        <taxon>Tracheophyta</taxon>
        <taxon>Spermatophyta</taxon>
        <taxon>Magnoliopsida</taxon>
        <taxon>eudicotyledons</taxon>
        <taxon>Gunneridae</taxon>
        <taxon>Pentapetalae</taxon>
        <taxon>rosids</taxon>
        <taxon>fabids</taxon>
        <taxon>Malpighiales</taxon>
        <taxon>Linaceae</taxon>
        <taxon>Linum</taxon>
    </lineage>
</organism>
<gene>
    <name evidence="2" type="ORF">LITE_LOCUS18715</name>
</gene>
<keyword evidence="1" id="KW-0472">Membrane</keyword>
<protein>
    <submittedName>
        <fullName evidence="2">Uncharacterized protein</fullName>
    </submittedName>
</protein>
<comment type="caution">
    <text evidence="2">The sequence shown here is derived from an EMBL/GenBank/DDBJ whole genome shotgun (WGS) entry which is preliminary data.</text>
</comment>
<dbReference type="Proteomes" id="UP001154282">
    <property type="component" value="Unassembled WGS sequence"/>
</dbReference>
<dbReference type="Gene3D" id="3.40.50.1820">
    <property type="entry name" value="alpha/beta hydrolase"/>
    <property type="match status" value="1"/>
</dbReference>
<accession>A0AAV0KKC4</accession>
<feature type="transmembrane region" description="Helical" evidence="1">
    <location>
        <begin position="56"/>
        <end position="77"/>
    </location>
</feature>
<proteinExistence type="predicted"/>
<evidence type="ECO:0000313" key="2">
    <source>
        <dbReference type="EMBL" id="CAI0421361.1"/>
    </source>
</evidence>
<evidence type="ECO:0000256" key="1">
    <source>
        <dbReference type="SAM" id="Phobius"/>
    </source>
</evidence>
<keyword evidence="1" id="KW-0812">Transmembrane</keyword>
<keyword evidence="1" id="KW-1133">Transmembrane helix</keyword>
<sequence length="85" mass="9848">MKFLGYRDPNPPCIPKETGFVGFPDPPTLPSWISQEDVDYYAAKYDKSGFTGPLNYYRSIDLFVPLTLFSFLFILFVRRVSIGKW</sequence>
<dbReference type="EMBL" id="CAMGYJ010000005">
    <property type="protein sequence ID" value="CAI0421361.1"/>
    <property type="molecule type" value="Genomic_DNA"/>
</dbReference>
<keyword evidence="3" id="KW-1185">Reference proteome</keyword>
<evidence type="ECO:0000313" key="3">
    <source>
        <dbReference type="Proteomes" id="UP001154282"/>
    </source>
</evidence>
<dbReference type="InterPro" id="IPR029058">
    <property type="entry name" value="AB_hydrolase_fold"/>
</dbReference>